<reference evidence="3" key="1">
    <citation type="journal article" date="2019" name="Int. J. Syst. Evol. Microbiol.">
        <title>The Global Catalogue of Microorganisms (GCM) 10K type strain sequencing project: providing services to taxonomists for standard genome sequencing and annotation.</title>
        <authorList>
            <consortium name="The Broad Institute Genomics Platform"/>
            <consortium name="The Broad Institute Genome Sequencing Center for Infectious Disease"/>
            <person name="Wu L."/>
            <person name="Ma J."/>
        </authorList>
    </citation>
    <scope>NUCLEOTIDE SEQUENCE [LARGE SCALE GENOMIC DNA]</scope>
    <source>
        <strain evidence="3">JCM 4542</strain>
    </source>
</reference>
<feature type="domain" description="HTH cro/C1-type" evidence="1">
    <location>
        <begin position="16"/>
        <end position="70"/>
    </location>
</feature>
<dbReference type="EMBL" id="BAAASL010000033">
    <property type="protein sequence ID" value="GAA2725931.1"/>
    <property type="molecule type" value="Genomic_DNA"/>
</dbReference>
<dbReference type="Pfam" id="PF19054">
    <property type="entry name" value="DUF5753"/>
    <property type="match status" value="1"/>
</dbReference>
<name>A0ABP6GND5_9ACTN</name>
<accession>A0ABP6GND5</accession>
<dbReference type="InterPro" id="IPR001387">
    <property type="entry name" value="Cro/C1-type_HTH"/>
</dbReference>
<dbReference type="SMART" id="SM00530">
    <property type="entry name" value="HTH_XRE"/>
    <property type="match status" value="1"/>
</dbReference>
<evidence type="ECO:0000313" key="3">
    <source>
        <dbReference type="Proteomes" id="UP001500886"/>
    </source>
</evidence>
<gene>
    <name evidence="2" type="ORF">GCM10010315_59070</name>
</gene>
<dbReference type="CDD" id="cd00093">
    <property type="entry name" value="HTH_XRE"/>
    <property type="match status" value="1"/>
</dbReference>
<dbReference type="Pfam" id="PF13560">
    <property type="entry name" value="HTH_31"/>
    <property type="match status" value="1"/>
</dbReference>
<evidence type="ECO:0000313" key="2">
    <source>
        <dbReference type="EMBL" id="GAA2725931.1"/>
    </source>
</evidence>
<comment type="caution">
    <text evidence="2">The sequence shown here is derived from an EMBL/GenBank/DDBJ whole genome shotgun (WGS) entry which is preliminary data.</text>
</comment>
<proteinExistence type="predicted"/>
<protein>
    <submittedName>
        <fullName evidence="2">Helix-turn-helix transcriptional regulator</fullName>
    </submittedName>
</protein>
<dbReference type="PROSITE" id="PS50943">
    <property type="entry name" value="HTH_CROC1"/>
    <property type="match status" value="1"/>
</dbReference>
<sequence length="285" mass="31744">MPATPTVHRRMLGAELRKLREALGMTADEVADRLGWHQTKVSRVENGRSGVRAHDLEAVFEVYQVTEPAVRAALSGLAHQGRRRMWWTPYADVIAPRYSSYIALEAEASAMLSFRDALIPGLLQTPEYTRAVTRALQSDASPDTVDALVNVRLARQNAAFRRSEPLKFHAVADEAALRRVVDSPRTMIDQLQYLLEASEASHVTLQVLPFAAGAHAGLMGSFVILRFPVQSELDVVYTESYTSNTQLERKTDLVTYSRMFEEICAAALDTAMSRDLIADVVRDLQ</sequence>
<dbReference type="SUPFAM" id="SSF47413">
    <property type="entry name" value="lambda repressor-like DNA-binding domains"/>
    <property type="match status" value="1"/>
</dbReference>
<keyword evidence="3" id="KW-1185">Reference proteome</keyword>
<dbReference type="Gene3D" id="1.10.260.40">
    <property type="entry name" value="lambda repressor-like DNA-binding domains"/>
    <property type="match status" value="1"/>
</dbReference>
<evidence type="ECO:0000259" key="1">
    <source>
        <dbReference type="PROSITE" id="PS50943"/>
    </source>
</evidence>
<dbReference type="InterPro" id="IPR043917">
    <property type="entry name" value="DUF5753"/>
</dbReference>
<organism evidence="2 3">
    <name type="scientific">Streptomyces luteosporeus</name>
    <dbReference type="NCBI Taxonomy" id="173856"/>
    <lineage>
        <taxon>Bacteria</taxon>
        <taxon>Bacillati</taxon>
        <taxon>Actinomycetota</taxon>
        <taxon>Actinomycetes</taxon>
        <taxon>Kitasatosporales</taxon>
        <taxon>Streptomycetaceae</taxon>
        <taxon>Streptomyces</taxon>
    </lineage>
</organism>
<dbReference type="InterPro" id="IPR010982">
    <property type="entry name" value="Lambda_DNA-bd_dom_sf"/>
</dbReference>
<dbReference type="Proteomes" id="UP001500886">
    <property type="component" value="Unassembled WGS sequence"/>
</dbReference>
<dbReference type="RefSeq" id="WP_344439866.1">
    <property type="nucleotide sequence ID" value="NZ_BAAASL010000033.1"/>
</dbReference>